<evidence type="ECO:0000256" key="11">
    <source>
        <dbReference type="ARBA" id="ARBA00044785"/>
    </source>
</evidence>
<proteinExistence type="inferred from homology"/>
<feature type="domain" description="ABC transmembrane type-1" evidence="13">
    <location>
        <begin position="52"/>
        <end position="238"/>
    </location>
</feature>
<evidence type="ECO:0000313" key="14">
    <source>
        <dbReference type="EMBL" id="ASJ07589.1"/>
    </source>
</evidence>
<dbReference type="SUPFAM" id="SSF161098">
    <property type="entry name" value="MetI-like"/>
    <property type="match status" value="1"/>
</dbReference>
<evidence type="ECO:0000259" key="13">
    <source>
        <dbReference type="PROSITE" id="PS50928"/>
    </source>
</evidence>
<keyword evidence="5" id="KW-0500">Molybdenum</keyword>
<keyword evidence="4" id="KW-1003">Cell membrane</keyword>
<evidence type="ECO:0000256" key="4">
    <source>
        <dbReference type="ARBA" id="ARBA00022475"/>
    </source>
</evidence>
<keyword evidence="3 12" id="KW-0813">Transport</keyword>
<dbReference type="GeneID" id="33316563"/>
<name>A0A218P9Y0_9EURY</name>
<comment type="subunit">
    <text evidence="9">The complex is composed of two ATP-binding proteins (WtpC), two transmembrane proteins (WtpB) and a solute-binding protein (WtpA).</text>
</comment>
<feature type="transmembrane region" description="Helical" evidence="12">
    <location>
        <begin position="224"/>
        <end position="242"/>
    </location>
</feature>
<dbReference type="PROSITE" id="PS50928">
    <property type="entry name" value="ABC_TM1"/>
    <property type="match status" value="1"/>
</dbReference>
<evidence type="ECO:0000256" key="3">
    <source>
        <dbReference type="ARBA" id="ARBA00022448"/>
    </source>
</evidence>
<dbReference type="CDD" id="cd06261">
    <property type="entry name" value="TM_PBP2"/>
    <property type="match status" value="1"/>
</dbReference>
<evidence type="ECO:0000313" key="15">
    <source>
        <dbReference type="Proteomes" id="UP000197418"/>
    </source>
</evidence>
<dbReference type="Gene3D" id="1.10.3720.10">
    <property type="entry name" value="MetI-like"/>
    <property type="match status" value="1"/>
</dbReference>
<evidence type="ECO:0000256" key="7">
    <source>
        <dbReference type="ARBA" id="ARBA00022989"/>
    </source>
</evidence>
<feature type="transmembrane region" description="Helical" evidence="12">
    <location>
        <begin position="163"/>
        <end position="185"/>
    </location>
</feature>
<dbReference type="PANTHER" id="PTHR30183">
    <property type="entry name" value="MOLYBDENUM TRANSPORT SYSTEM PERMEASE PROTEIN MODB"/>
    <property type="match status" value="1"/>
</dbReference>
<dbReference type="GO" id="GO:0055085">
    <property type="term" value="P:transmembrane transport"/>
    <property type="evidence" value="ECO:0007669"/>
    <property type="project" value="InterPro"/>
</dbReference>
<reference evidence="14 15" key="1">
    <citation type="submission" date="2016-04" db="EMBL/GenBank/DDBJ databases">
        <title>Complete genome sequence of Thermococcus pacificus type strain P4.</title>
        <authorList>
            <person name="Oger P.M."/>
        </authorList>
    </citation>
    <scope>NUCLEOTIDE SEQUENCE [LARGE SCALE GENOMIC DNA]</scope>
    <source>
        <strain evidence="14 15">P-4</strain>
    </source>
</reference>
<dbReference type="InterPro" id="IPR035906">
    <property type="entry name" value="MetI-like_sf"/>
</dbReference>
<keyword evidence="7 12" id="KW-1133">Transmembrane helix</keyword>
<dbReference type="EMBL" id="CP015102">
    <property type="protein sequence ID" value="ASJ07589.1"/>
    <property type="molecule type" value="Genomic_DNA"/>
</dbReference>
<keyword evidence="15" id="KW-1185">Reference proteome</keyword>
<comment type="subcellular location">
    <subcellularLocation>
        <location evidence="1 12">Cell membrane</location>
        <topology evidence="1 12">Multi-pass membrane protein</topology>
    </subcellularLocation>
</comment>
<dbReference type="OrthoDB" id="11163at2157"/>
<organism evidence="14 15">
    <name type="scientific">Thermococcus pacificus</name>
    <dbReference type="NCBI Taxonomy" id="71998"/>
    <lineage>
        <taxon>Archaea</taxon>
        <taxon>Methanobacteriati</taxon>
        <taxon>Methanobacteriota</taxon>
        <taxon>Thermococci</taxon>
        <taxon>Thermococcales</taxon>
        <taxon>Thermococcaceae</taxon>
        <taxon>Thermococcus</taxon>
    </lineage>
</organism>
<protein>
    <recommendedName>
        <fullName evidence="11">Molybdate/tungstate transport system permease protein WtpB</fullName>
    </recommendedName>
</protein>
<comment type="similarity">
    <text evidence="2 12">Belongs to the binding-protein-dependent transport system permease family.</text>
</comment>
<dbReference type="GO" id="GO:0005886">
    <property type="term" value="C:plasma membrane"/>
    <property type="evidence" value="ECO:0007669"/>
    <property type="project" value="UniProtKB-SubCell"/>
</dbReference>
<feature type="transmembrane region" description="Helical" evidence="12">
    <location>
        <begin position="56"/>
        <end position="78"/>
    </location>
</feature>
<evidence type="ECO:0000256" key="12">
    <source>
        <dbReference type="RuleBase" id="RU363032"/>
    </source>
</evidence>
<dbReference type="RefSeq" id="WP_088854832.1">
    <property type="nucleotide sequence ID" value="NZ_CP015102.1"/>
</dbReference>
<dbReference type="InterPro" id="IPR053405">
    <property type="entry name" value="Mo/W_ABC_Transporter_Permease"/>
</dbReference>
<evidence type="ECO:0000256" key="9">
    <source>
        <dbReference type="ARBA" id="ARBA00038781"/>
    </source>
</evidence>
<sequence>MRRDYTLYLFATIGSFLVVYIALPLVVIFLKQAADLRMLIKTLHDPLVIESLRNSLLTATATALIALLFGVPLGYVLARKEFPGKSLVQALVDVPIVIPHSVVGIMLLVTFSNAILDSYTGIIAAMLFVSAPFTINAARDGFLAVDEKLEQVARTLGASRLRAFSSIALPMAFPAIASGAIMTWARAISEVGAILIVAYYPKTAQVLVMEYFNNYGLRASRPISVILVAMSLAIFVLLRWLVGRAKNA</sequence>
<dbReference type="NCBIfam" id="NF040839">
    <property type="entry name" value="tungstate_WtpB"/>
    <property type="match status" value="1"/>
</dbReference>
<evidence type="ECO:0000256" key="8">
    <source>
        <dbReference type="ARBA" id="ARBA00023136"/>
    </source>
</evidence>
<dbReference type="Proteomes" id="UP000197418">
    <property type="component" value="Chromosome"/>
</dbReference>
<evidence type="ECO:0000256" key="1">
    <source>
        <dbReference type="ARBA" id="ARBA00004651"/>
    </source>
</evidence>
<evidence type="ECO:0000256" key="5">
    <source>
        <dbReference type="ARBA" id="ARBA00022505"/>
    </source>
</evidence>
<dbReference type="AlphaFoldDB" id="A0A218P9Y0"/>
<gene>
    <name evidence="14" type="ORF">A3L08_09785</name>
</gene>
<comment type="function">
    <text evidence="10">Part of the ABC transporter complex WtpABC involved in molybdate/tungstate import. Probably responsible for the translocation of the substrate across the membrane.</text>
</comment>
<dbReference type="Pfam" id="PF00528">
    <property type="entry name" value="BPD_transp_1"/>
    <property type="match status" value="1"/>
</dbReference>
<feature type="transmembrane region" description="Helical" evidence="12">
    <location>
        <begin position="122"/>
        <end position="142"/>
    </location>
</feature>
<evidence type="ECO:0000256" key="2">
    <source>
        <dbReference type="ARBA" id="ARBA00009306"/>
    </source>
</evidence>
<feature type="transmembrane region" description="Helical" evidence="12">
    <location>
        <begin position="90"/>
        <end position="116"/>
    </location>
</feature>
<dbReference type="KEGG" id="tpaf:A3L08_09785"/>
<dbReference type="InterPro" id="IPR000515">
    <property type="entry name" value="MetI-like"/>
</dbReference>
<evidence type="ECO:0000256" key="10">
    <source>
        <dbReference type="ARBA" id="ARBA00044744"/>
    </source>
</evidence>
<accession>A0A218P9Y0</accession>
<keyword evidence="6 12" id="KW-0812">Transmembrane</keyword>
<keyword evidence="8 12" id="KW-0472">Membrane</keyword>
<dbReference type="PANTHER" id="PTHR30183:SF3">
    <property type="entry name" value="MOLYBDENUM TRANSPORT SYSTEM PERMEASE PROTEIN MODB"/>
    <property type="match status" value="1"/>
</dbReference>
<evidence type="ECO:0000256" key="6">
    <source>
        <dbReference type="ARBA" id="ARBA00022692"/>
    </source>
</evidence>
<feature type="transmembrane region" description="Helical" evidence="12">
    <location>
        <begin position="7"/>
        <end position="30"/>
    </location>
</feature>